<proteinExistence type="predicted"/>
<name>A0A412WUV7_9BACT</name>
<dbReference type="GeneID" id="86891523"/>
<evidence type="ECO:0000313" key="1">
    <source>
        <dbReference type="EMBL" id="RGV31064.1"/>
    </source>
</evidence>
<dbReference type="AlphaFoldDB" id="A0A412WUV7"/>
<comment type="caution">
    <text evidence="1">The sequence shown here is derived from an EMBL/GenBank/DDBJ whole genome shotgun (WGS) entry which is preliminary data.</text>
</comment>
<protein>
    <submittedName>
        <fullName evidence="1">Uncharacterized protein</fullName>
    </submittedName>
</protein>
<organism evidence="1 2">
    <name type="scientific">Butyricimonas virosa</name>
    <dbReference type="NCBI Taxonomy" id="544645"/>
    <lineage>
        <taxon>Bacteria</taxon>
        <taxon>Pseudomonadati</taxon>
        <taxon>Bacteroidota</taxon>
        <taxon>Bacteroidia</taxon>
        <taxon>Bacteroidales</taxon>
        <taxon>Odoribacteraceae</taxon>
        <taxon>Butyricimonas</taxon>
    </lineage>
</organism>
<reference evidence="1 2" key="1">
    <citation type="submission" date="2018-08" db="EMBL/GenBank/DDBJ databases">
        <title>A genome reference for cultivated species of the human gut microbiota.</title>
        <authorList>
            <person name="Zou Y."/>
            <person name="Xue W."/>
            <person name="Luo G."/>
        </authorList>
    </citation>
    <scope>NUCLEOTIDE SEQUENCE [LARGE SCALE GENOMIC DNA]</scope>
    <source>
        <strain evidence="1 2">AF14-49</strain>
    </source>
</reference>
<dbReference type="EMBL" id="QRZA01000040">
    <property type="protein sequence ID" value="RGV31064.1"/>
    <property type="molecule type" value="Genomic_DNA"/>
</dbReference>
<sequence>MKKIILLIISLFIVNILFSQILYDEGIVKGKNVTYEVKRGKGHLKSFTFIRNVNNPDTTFREVPNHNIIPPQMVDINMQVAEIIHDGLSPKELAQIYRSALIGMTFRVDAKKKELLQVTNFFYLCDEPFWANFSPDRLHDLEQLILRKLKLPSKLQKIYVEADFFVFVYGSEIQNIEETRETRRKAIEAWKQKDFKVEVRPWPKFVIKEKQDEE</sequence>
<evidence type="ECO:0000313" key="2">
    <source>
        <dbReference type="Proteomes" id="UP000283589"/>
    </source>
</evidence>
<dbReference type="Proteomes" id="UP000283589">
    <property type="component" value="Unassembled WGS sequence"/>
</dbReference>
<gene>
    <name evidence="1" type="ORF">DWW18_18740</name>
</gene>
<dbReference type="RefSeq" id="WP_118261457.1">
    <property type="nucleotide sequence ID" value="NZ_CALBWO010000011.1"/>
</dbReference>
<accession>A0A412WUV7</accession>